<evidence type="ECO:0000313" key="1">
    <source>
        <dbReference type="EMBL" id="CEM28105.1"/>
    </source>
</evidence>
<protein>
    <recommendedName>
        <fullName evidence="3">Protein kinase domain-containing protein</fullName>
    </recommendedName>
</protein>
<evidence type="ECO:0000313" key="2">
    <source>
        <dbReference type="Proteomes" id="UP000041254"/>
    </source>
</evidence>
<dbReference type="EMBL" id="CDMY01000646">
    <property type="protein sequence ID" value="CEM28105.1"/>
    <property type="molecule type" value="Genomic_DNA"/>
</dbReference>
<reference evidence="1 2" key="1">
    <citation type="submission" date="2014-11" db="EMBL/GenBank/DDBJ databases">
        <authorList>
            <person name="Zhu J."/>
            <person name="Qi W."/>
            <person name="Song R."/>
        </authorList>
    </citation>
    <scope>NUCLEOTIDE SEQUENCE [LARGE SCALE GENOMIC DNA]</scope>
</reference>
<name>A0A0G4GF37_VITBC</name>
<gene>
    <name evidence="1" type="ORF">Vbra_17611</name>
</gene>
<dbReference type="OrthoDB" id="4062651at2759"/>
<keyword evidence="2" id="KW-1185">Reference proteome</keyword>
<dbReference type="AlphaFoldDB" id="A0A0G4GF37"/>
<evidence type="ECO:0008006" key="3">
    <source>
        <dbReference type="Google" id="ProtNLM"/>
    </source>
</evidence>
<accession>A0A0G4GF37</accession>
<dbReference type="Proteomes" id="UP000041254">
    <property type="component" value="Unassembled WGS sequence"/>
</dbReference>
<sequence>MQQNTHHYKQGIHKISAPFCVLDPYPTRAQLLGGLDTIIRKLAPRINHEAEETMSISPKRPMQPLQLMFKALKLCLGNCADLRPVLVLVIALVHQFISEEGKKGHRMAPSSSSTSWWASGKCVDSWQYRFDELEYATHCFRPDYCLGAGVYGTVFKGNLRGDEYVILQIERPPLAVFEKHILTLFNLR</sequence>
<dbReference type="Gene3D" id="3.30.200.20">
    <property type="entry name" value="Phosphorylase Kinase, domain 1"/>
    <property type="match status" value="1"/>
</dbReference>
<dbReference type="VEuPathDB" id="CryptoDB:Vbra_17611"/>
<organism evidence="1 2">
    <name type="scientific">Vitrella brassicaformis (strain CCMP3155)</name>
    <dbReference type="NCBI Taxonomy" id="1169540"/>
    <lineage>
        <taxon>Eukaryota</taxon>
        <taxon>Sar</taxon>
        <taxon>Alveolata</taxon>
        <taxon>Colpodellida</taxon>
        <taxon>Vitrellaceae</taxon>
        <taxon>Vitrella</taxon>
    </lineage>
</organism>
<dbReference type="InParanoid" id="A0A0G4GF37"/>
<proteinExistence type="predicted"/>